<dbReference type="Proteomes" id="UP000307702">
    <property type="component" value="Unassembled WGS sequence"/>
</dbReference>
<dbReference type="GO" id="GO:0046872">
    <property type="term" value="F:metal ion binding"/>
    <property type="evidence" value="ECO:0007669"/>
    <property type="project" value="UniProtKB-KW"/>
</dbReference>
<keyword evidence="6" id="KW-1185">Reference proteome</keyword>
<feature type="domain" description="JmjC" evidence="4">
    <location>
        <begin position="96"/>
        <end position="236"/>
    </location>
</feature>
<dbReference type="Pfam" id="PF08007">
    <property type="entry name" value="JmjC_2"/>
    <property type="match status" value="1"/>
</dbReference>
<reference evidence="5 6" key="1">
    <citation type="submission" date="2019-05" db="EMBL/GenBank/DDBJ databases">
        <title>Colwellia ponticola sp. nov., isolated from seawater.</title>
        <authorList>
            <person name="Yoon J.-H."/>
        </authorList>
    </citation>
    <scope>NUCLEOTIDE SEQUENCE [LARGE SCALE GENOMIC DNA]</scope>
    <source>
        <strain evidence="5 6">OISW-25</strain>
    </source>
</reference>
<dbReference type="SUPFAM" id="SSF51197">
    <property type="entry name" value="Clavaminate synthase-like"/>
    <property type="match status" value="1"/>
</dbReference>
<dbReference type="InterPro" id="IPR039994">
    <property type="entry name" value="NO66-like"/>
</dbReference>
<comment type="cofactor">
    <cofactor evidence="1">
        <name>Fe(2+)</name>
        <dbReference type="ChEBI" id="CHEBI:29033"/>
    </cofactor>
</comment>
<evidence type="ECO:0000256" key="1">
    <source>
        <dbReference type="ARBA" id="ARBA00001954"/>
    </source>
</evidence>
<name>A0A8H2JLL5_9GAMM</name>
<dbReference type="RefSeq" id="WP_138622317.1">
    <property type="nucleotide sequence ID" value="NZ_SZVP01000006.1"/>
</dbReference>
<gene>
    <name evidence="5" type="ORF">FCS21_08290</name>
</gene>
<dbReference type="InterPro" id="IPR003347">
    <property type="entry name" value="JmjC_dom"/>
</dbReference>
<proteinExistence type="predicted"/>
<evidence type="ECO:0000256" key="2">
    <source>
        <dbReference type="ARBA" id="ARBA00022723"/>
    </source>
</evidence>
<comment type="caution">
    <text evidence="5">The sequence shown here is derived from an EMBL/GenBank/DDBJ whole genome shotgun (WGS) entry which is preliminary data.</text>
</comment>
<protein>
    <recommendedName>
        <fullName evidence="4">JmjC domain-containing protein</fullName>
    </recommendedName>
</protein>
<dbReference type="OrthoDB" id="479699at2"/>
<sequence length="279" mass="31613">MKFKEFLLQESTIDFFQNYWGKDFLHIANIPSALQIKTPSNLLTKILEQPRLKYPQIRVLSGGGALSPILYTKSSEHGLDETIDPKKVAYLACKPNTVKVENLASILPEFKLWDNLLSTLFSSRITLNGYFSFGPSDGIPIHFDPHHIFAVQLYGQKEWSLGAEQSQLYPHKAVTILNDSEELSPRKLTLSENEILYLPPGRTHSVKTEKQSIHIAIGIHTPRCFHSISDLVDRATIRHPELRSDQPFSVTEDSLTFKELSKNDIKIICDILLSSVNDD</sequence>
<keyword evidence="3" id="KW-0408">Iron</keyword>
<evidence type="ECO:0000313" key="6">
    <source>
        <dbReference type="Proteomes" id="UP000307702"/>
    </source>
</evidence>
<accession>A0A8H2JLL5</accession>
<dbReference type="EMBL" id="SZVP01000006">
    <property type="protein sequence ID" value="TMM45384.1"/>
    <property type="molecule type" value="Genomic_DNA"/>
</dbReference>
<evidence type="ECO:0000259" key="4">
    <source>
        <dbReference type="PROSITE" id="PS51184"/>
    </source>
</evidence>
<dbReference type="PROSITE" id="PS51184">
    <property type="entry name" value="JMJC"/>
    <property type="match status" value="1"/>
</dbReference>
<dbReference type="AlphaFoldDB" id="A0A8H2JLL5"/>
<dbReference type="Gene3D" id="2.60.120.650">
    <property type="entry name" value="Cupin"/>
    <property type="match status" value="1"/>
</dbReference>
<evidence type="ECO:0000313" key="5">
    <source>
        <dbReference type="EMBL" id="TMM45384.1"/>
    </source>
</evidence>
<dbReference type="PANTHER" id="PTHR13096:SF8">
    <property type="entry name" value="RIBOSOMAL OXYGENASE 1"/>
    <property type="match status" value="1"/>
</dbReference>
<evidence type="ECO:0000256" key="3">
    <source>
        <dbReference type="ARBA" id="ARBA00023004"/>
    </source>
</evidence>
<organism evidence="5 6">
    <name type="scientific">Colwellia ponticola</name>
    <dbReference type="NCBI Taxonomy" id="2304625"/>
    <lineage>
        <taxon>Bacteria</taxon>
        <taxon>Pseudomonadati</taxon>
        <taxon>Pseudomonadota</taxon>
        <taxon>Gammaproteobacteria</taxon>
        <taxon>Alteromonadales</taxon>
        <taxon>Colwelliaceae</taxon>
        <taxon>Colwellia</taxon>
    </lineage>
</organism>
<dbReference type="PANTHER" id="PTHR13096">
    <property type="entry name" value="MINA53 MYC INDUCED NUCLEAR ANTIGEN"/>
    <property type="match status" value="1"/>
</dbReference>
<keyword evidence="2" id="KW-0479">Metal-binding</keyword>